<gene>
    <name evidence="2" type="ORF">A6V39_05345</name>
</gene>
<dbReference type="Pfam" id="PF10137">
    <property type="entry name" value="CAP12-PCTIR_TIR"/>
    <property type="match status" value="1"/>
</dbReference>
<reference evidence="3" key="1">
    <citation type="submission" date="2016-04" db="EMBL/GenBank/DDBJ databases">
        <authorList>
            <person name="Quiroz-Castaneda R.E."/>
            <person name="Martinez-Ocampo F."/>
        </authorList>
    </citation>
    <scope>NUCLEOTIDE SEQUENCE [LARGE SCALE GENOMIC DNA]</scope>
    <source>
        <strain evidence="3">INIFAP01</strain>
    </source>
</reference>
<comment type="caution">
    <text evidence="2">The sequence shown here is derived from an EMBL/GenBank/DDBJ whole genome shotgun (WGS) entry which is preliminary data.</text>
</comment>
<dbReference type="AlphaFoldDB" id="A0A1A9QDH9"/>
<accession>A0A1A9QDH9</accession>
<feature type="domain" description="CD-NTase-associated protein 12/Pycsar effector protein TIR" evidence="1">
    <location>
        <begin position="94"/>
        <end position="208"/>
    </location>
</feature>
<dbReference type="RefSeq" id="WP_187150707.1">
    <property type="nucleotide sequence ID" value="NZ_LWUJ01000015.1"/>
</dbReference>
<dbReference type="EMBL" id="LWUJ01000015">
    <property type="protein sequence ID" value="OAL09760.1"/>
    <property type="molecule type" value="Genomic_DNA"/>
</dbReference>
<dbReference type="Proteomes" id="UP000077623">
    <property type="component" value="Unassembled WGS sequence"/>
</dbReference>
<keyword evidence="3" id="KW-1185">Reference proteome</keyword>
<dbReference type="GO" id="GO:0050135">
    <property type="term" value="F:NADP+ nucleosidase activity"/>
    <property type="evidence" value="ECO:0007669"/>
    <property type="project" value="InterPro"/>
</dbReference>
<proteinExistence type="predicted"/>
<name>A0A1A9QDH9_9MOLU</name>
<evidence type="ECO:0000313" key="2">
    <source>
        <dbReference type="EMBL" id="OAL09760.1"/>
    </source>
</evidence>
<dbReference type="STRING" id="432608.A6V39_05345"/>
<evidence type="ECO:0000259" key="1">
    <source>
        <dbReference type="Pfam" id="PF10137"/>
    </source>
</evidence>
<evidence type="ECO:0000313" key="3">
    <source>
        <dbReference type="Proteomes" id="UP000077623"/>
    </source>
</evidence>
<protein>
    <recommendedName>
        <fullName evidence="1">CD-NTase-associated protein 12/Pycsar effector protein TIR domain-containing protein</fullName>
    </recommendedName>
</protein>
<sequence length="227" mass="26782">MKKPKNKCWGESIVKIFEDIRAVAENFSQFGITDLTNFWIKKVKFWAEENDDLELLSVVYIFEIWKDKESLKKITLIVSERQQYFLRRKEIKNNIFIAHNHNDPLAKELQMFLFKEKFNPIIMQEQPNTGTTIFDKFTNLEFNIAIILLTEDPNFKKTTKISQFKANVIFEAGYCYSHLDDRANVIIMYDGKVEIPSNIGAIEYIKIDKDWKYNLTNSLKARGLMKS</sequence>
<dbReference type="InterPro" id="IPR019302">
    <property type="entry name" value="CAP12/PCTIR_TIR_dom"/>
</dbReference>
<organism evidence="2 3">
    <name type="scientific">Candidatus Mycoplasma haematobovis</name>
    <dbReference type="NCBI Taxonomy" id="432608"/>
    <lineage>
        <taxon>Bacteria</taxon>
        <taxon>Bacillati</taxon>
        <taxon>Mycoplasmatota</taxon>
        <taxon>Mollicutes</taxon>
        <taxon>Mycoplasmataceae</taxon>
        <taxon>Mycoplasma</taxon>
    </lineage>
</organism>